<evidence type="ECO:0000313" key="7">
    <source>
        <dbReference type="Proteomes" id="UP000480164"/>
    </source>
</evidence>
<gene>
    <name evidence="6" type="ORF">GK011_16610</name>
</gene>
<organism evidence="6 7">
    <name type="scientific">Erwinia sorbitola</name>
    <dbReference type="NCBI Taxonomy" id="2681984"/>
    <lineage>
        <taxon>Bacteria</taxon>
        <taxon>Pseudomonadati</taxon>
        <taxon>Pseudomonadota</taxon>
        <taxon>Gammaproteobacteria</taxon>
        <taxon>Enterobacterales</taxon>
        <taxon>Erwiniaceae</taxon>
        <taxon>Erwinia</taxon>
    </lineage>
</organism>
<keyword evidence="3" id="KW-0547">Nucleotide-binding</keyword>
<evidence type="ECO:0000256" key="3">
    <source>
        <dbReference type="ARBA" id="ARBA00022741"/>
    </source>
</evidence>
<keyword evidence="2" id="KW-0548">Nucleotidyltransferase</keyword>
<accession>A0ABW9RGC2</accession>
<comment type="caution">
    <text evidence="6">The sequence shown here is derived from an EMBL/GenBank/DDBJ whole genome shotgun (WGS) entry which is preliminary data.</text>
</comment>
<dbReference type="InterPro" id="IPR006116">
    <property type="entry name" value="NT_2-5OAS_ClassI-CCAase"/>
</dbReference>
<reference evidence="6 7" key="1">
    <citation type="submission" date="2019-11" db="EMBL/GenBank/DDBJ databases">
        <title>Erwinia sp. nov., isolated from feces of birds in Tibet plateau of China.</title>
        <authorList>
            <person name="Ge Y."/>
        </authorList>
    </citation>
    <scope>NUCLEOTIDE SEQUENCE [LARGE SCALE GENOMIC DNA]</scope>
    <source>
        <strain evidence="6 7">J316</strain>
    </source>
</reference>
<evidence type="ECO:0000259" key="5">
    <source>
        <dbReference type="Pfam" id="PF26305"/>
    </source>
</evidence>
<dbReference type="Pfam" id="PF26305">
    <property type="entry name" value="CD_NTase_C"/>
    <property type="match status" value="1"/>
</dbReference>
<dbReference type="SUPFAM" id="SSF81301">
    <property type="entry name" value="Nucleotidyltransferase"/>
    <property type="match status" value="1"/>
</dbReference>
<dbReference type="RefSeq" id="WP_154753808.1">
    <property type="nucleotide sequence ID" value="NZ_WLZX01000007.1"/>
</dbReference>
<dbReference type="CDD" id="cd05400">
    <property type="entry name" value="NT_2-5OAS_ClassI-CCAase"/>
    <property type="match status" value="1"/>
</dbReference>
<feature type="domain" description="cGAS/DncV-like nucleotidyltransferase C-terminal helical" evidence="5">
    <location>
        <begin position="182"/>
        <end position="294"/>
    </location>
</feature>
<keyword evidence="7" id="KW-1185">Reference proteome</keyword>
<sequence>MGIPENQLETWSHQGSIVQSSDTYATIRRILESNYSAYSEKSYDIFLQGSYGNDSNVYKESDVDIVIKLNDIWQRDISGLSHEETTLYQNFFSNSAYGAADFRRDVYHNLYRSFSNDVEQKLKAITIKGNANRRKADVIAAISYRRYNRFRSLSDQRFDEGICFYTLTGEEIINYPKMHSINFTQKHKNTLNNFKPFVRIIKNIRNRLVNDGVISKDTAPSYFLEGLLYNVPSEYFACSYSSSFVNIINWLLKEDKNKFVCANEQYYLFHESSSVCWRSEQCEKFLSSVVDLWNNWGK</sequence>
<evidence type="ECO:0000256" key="2">
    <source>
        <dbReference type="ARBA" id="ARBA00022695"/>
    </source>
</evidence>
<dbReference type="EMBL" id="WLZX01000007">
    <property type="protein sequence ID" value="MTD28559.1"/>
    <property type="molecule type" value="Genomic_DNA"/>
</dbReference>
<evidence type="ECO:0000256" key="4">
    <source>
        <dbReference type="ARBA" id="ARBA00023118"/>
    </source>
</evidence>
<keyword evidence="1" id="KW-0808">Transferase</keyword>
<proteinExistence type="predicted"/>
<dbReference type="InterPro" id="IPR058909">
    <property type="entry name" value="CD_NTase_C"/>
</dbReference>
<protein>
    <submittedName>
        <fullName evidence="6">Nucleotidyltransferase</fullName>
    </submittedName>
</protein>
<dbReference type="InterPro" id="IPR043519">
    <property type="entry name" value="NT_sf"/>
</dbReference>
<evidence type="ECO:0000256" key="1">
    <source>
        <dbReference type="ARBA" id="ARBA00022679"/>
    </source>
</evidence>
<dbReference type="Proteomes" id="UP000480164">
    <property type="component" value="Unassembled WGS sequence"/>
</dbReference>
<name>A0ABW9RGC2_9GAMM</name>
<keyword evidence="4" id="KW-0051">Antiviral defense</keyword>
<evidence type="ECO:0000313" key="6">
    <source>
        <dbReference type="EMBL" id="MTD28559.1"/>
    </source>
</evidence>